<evidence type="ECO:0000313" key="2">
    <source>
        <dbReference type="Proteomes" id="UP000016721"/>
    </source>
</evidence>
<dbReference type="Proteomes" id="UP000016721">
    <property type="component" value="Unassembled WGS sequence"/>
</dbReference>
<reference evidence="1 2" key="1">
    <citation type="journal article" date="2013" name="Genome Announc.">
        <title>Draft Genome Sequence of the Hydrogen- and Ethanol-Producing Bacterium Clostridium intestinale Strain URNW.</title>
        <authorList>
            <person name="Lal S."/>
            <person name="Ramachandran U."/>
            <person name="Zhang X."/>
            <person name="Sparling R."/>
            <person name="Levin D.B."/>
        </authorList>
    </citation>
    <scope>NUCLEOTIDE SEQUENCE [LARGE SCALE GENOMIC DNA]</scope>
    <source>
        <strain evidence="1 2">URNW</strain>
    </source>
</reference>
<gene>
    <name evidence="1" type="ORF">CINTURNW_1657</name>
</gene>
<evidence type="ECO:0000313" key="1">
    <source>
        <dbReference type="EMBL" id="ERK30535.1"/>
    </source>
</evidence>
<dbReference type="EMBL" id="APJA01000012">
    <property type="protein sequence ID" value="ERK30535.1"/>
    <property type="molecule type" value="Genomic_DNA"/>
</dbReference>
<protein>
    <submittedName>
        <fullName evidence="1">Uncharacterized protein</fullName>
    </submittedName>
</protein>
<keyword evidence="2" id="KW-1185">Reference proteome</keyword>
<sequence>MENNTIHTLSIINGDVKLDGFTVKGVIDYNLKASYEKGTTINLTLLVKSQESIVGSDVEQVAPEGSIPEQLVECGSYYKNNNYLATNENNQS</sequence>
<comment type="caution">
    <text evidence="1">The sequence shown here is derived from an EMBL/GenBank/DDBJ whole genome shotgun (WGS) entry which is preliminary data.</text>
</comment>
<dbReference type="PATRIC" id="fig|1294142.3.peg.1682"/>
<dbReference type="OrthoDB" id="9992919at2"/>
<dbReference type="RefSeq" id="WP_021801665.1">
    <property type="nucleotide sequence ID" value="NZ_KI273145.1"/>
</dbReference>
<dbReference type="AlphaFoldDB" id="U2PVU7"/>
<accession>U2PVU7</accession>
<organism evidence="1 2">
    <name type="scientific">Clostridium intestinale URNW</name>
    <dbReference type="NCBI Taxonomy" id="1294142"/>
    <lineage>
        <taxon>Bacteria</taxon>
        <taxon>Bacillati</taxon>
        <taxon>Bacillota</taxon>
        <taxon>Clostridia</taxon>
        <taxon>Eubacteriales</taxon>
        <taxon>Clostridiaceae</taxon>
        <taxon>Clostridium</taxon>
    </lineage>
</organism>
<name>U2PVU7_9CLOT</name>
<dbReference type="HOGENOM" id="CLU_2408053_0_0_9"/>
<proteinExistence type="predicted"/>